<keyword evidence="2" id="KW-1185">Reference proteome</keyword>
<evidence type="ECO:0000313" key="1">
    <source>
        <dbReference type="EMBL" id="KAG7163206.1"/>
    </source>
</evidence>
<keyword evidence="1" id="KW-0645">Protease</keyword>
<organism evidence="1 2">
    <name type="scientific">Homarus americanus</name>
    <name type="common">American lobster</name>
    <dbReference type="NCBI Taxonomy" id="6706"/>
    <lineage>
        <taxon>Eukaryota</taxon>
        <taxon>Metazoa</taxon>
        <taxon>Ecdysozoa</taxon>
        <taxon>Arthropoda</taxon>
        <taxon>Crustacea</taxon>
        <taxon>Multicrustacea</taxon>
        <taxon>Malacostraca</taxon>
        <taxon>Eumalacostraca</taxon>
        <taxon>Eucarida</taxon>
        <taxon>Decapoda</taxon>
        <taxon>Pleocyemata</taxon>
        <taxon>Astacidea</taxon>
        <taxon>Nephropoidea</taxon>
        <taxon>Nephropidae</taxon>
        <taxon>Homarus</taxon>
    </lineage>
</organism>
<name>A0A8J5MTR8_HOMAM</name>
<dbReference type="Proteomes" id="UP000747542">
    <property type="component" value="Unassembled WGS sequence"/>
</dbReference>
<keyword evidence="1" id="KW-0378">Hydrolase</keyword>
<dbReference type="GO" id="GO:0043022">
    <property type="term" value="F:ribosome binding"/>
    <property type="evidence" value="ECO:0007669"/>
    <property type="project" value="TreeGrafter"/>
</dbReference>
<dbReference type="GO" id="GO:0008233">
    <property type="term" value="F:peptidase activity"/>
    <property type="evidence" value="ECO:0007669"/>
    <property type="project" value="UniProtKB-KW"/>
</dbReference>
<gene>
    <name evidence="1" type="ORF">Hamer_G002294</name>
</gene>
<accession>A0A8J5MTR8</accession>
<dbReference type="PANTHER" id="PTHR13333:SF5">
    <property type="entry name" value="M-AAA PROTEASE-INTERACTING PROTEIN 1, MITOCHONDRIAL"/>
    <property type="match status" value="1"/>
</dbReference>
<protein>
    <submittedName>
        <fullName evidence="1">Putative m-AAA protease-interacting protein 1-like</fullName>
    </submittedName>
</protein>
<comment type="caution">
    <text evidence="1">The sequence shown here is derived from an EMBL/GenBank/DDBJ whole genome shotgun (WGS) entry which is preliminary data.</text>
</comment>
<reference evidence="1" key="1">
    <citation type="journal article" date="2021" name="Sci. Adv.">
        <title>The American lobster genome reveals insights on longevity, neural, and immune adaptations.</title>
        <authorList>
            <person name="Polinski J.M."/>
            <person name="Zimin A.V."/>
            <person name="Clark K.F."/>
            <person name="Kohn A.B."/>
            <person name="Sadowski N."/>
            <person name="Timp W."/>
            <person name="Ptitsyn A."/>
            <person name="Khanna P."/>
            <person name="Romanova D.Y."/>
            <person name="Williams P."/>
            <person name="Greenwood S.J."/>
            <person name="Moroz L.L."/>
            <person name="Walt D.R."/>
            <person name="Bodnar A.G."/>
        </authorList>
    </citation>
    <scope>NUCLEOTIDE SEQUENCE</scope>
    <source>
        <strain evidence="1">GMGI-L3</strain>
    </source>
</reference>
<evidence type="ECO:0000313" key="2">
    <source>
        <dbReference type="Proteomes" id="UP000747542"/>
    </source>
</evidence>
<dbReference type="PANTHER" id="PTHR13333">
    <property type="entry name" value="M-AAA PROTEASE-INTERACTING PROTEIN 1, MITOCHONDRIAL"/>
    <property type="match status" value="1"/>
</dbReference>
<proteinExistence type="predicted"/>
<dbReference type="GO" id="GO:0032979">
    <property type="term" value="P:protein insertion into mitochondrial inner membrane from matrix"/>
    <property type="evidence" value="ECO:0007669"/>
    <property type="project" value="TreeGrafter"/>
</dbReference>
<dbReference type="GO" id="GO:0005743">
    <property type="term" value="C:mitochondrial inner membrane"/>
    <property type="evidence" value="ECO:0007669"/>
    <property type="project" value="TreeGrafter"/>
</dbReference>
<dbReference type="AlphaFoldDB" id="A0A8J5MTR8"/>
<dbReference type="GO" id="GO:0006508">
    <property type="term" value="P:proteolysis"/>
    <property type="evidence" value="ECO:0007669"/>
    <property type="project" value="UniProtKB-KW"/>
</dbReference>
<dbReference type="EMBL" id="JAHLQT010026502">
    <property type="protein sequence ID" value="KAG7163206.1"/>
    <property type="molecule type" value="Genomic_DNA"/>
</dbReference>
<sequence>MIGSIRPLCRSSHRCSLQSLALLSSRAAGTSSLLPHIPHPRLKWCSLHTGTSSQQSSGRDPPPARMKVFYVPNPFKWLHNRMEIATLKREWDPSFDEEFFKFGAAQAVCTISELVSRRDWGDLCGLLSQKAMDKIRRTKWTSDQVNNLVLSPENVQVTQINNVTLQTVVDRKYCDIDVTMIGTRVPYNLDKHSVIVLEYFAR</sequence>